<dbReference type="InParanoid" id="A9B8Z2"/>
<dbReference type="KEGG" id="hau:Haur_5179"/>
<dbReference type="AlphaFoldDB" id="A9B8Z2"/>
<proteinExistence type="predicted"/>
<accession>A9B8Z2</accession>
<keyword evidence="1" id="KW-0614">Plasmid</keyword>
<dbReference type="InterPro" id="IPR035943">
    <property type="entry name" value="XisI-like_sf"/>
</dbReference>
<dbReference type="Proteomes" id="UP000000787">
    <property type="component" value="Plasmid pHAU01"/>
</dbReference>
<dbReference type="HOGENOM" id="CLU_149829_1_0_0"/>
<gene>
    <name evidence="1" type="ordered locus">Haur_5179</name>
</gene>
<evidence type="ECO:0000313" key="2">
    <source>
        <dbReference type="Proteomes" id="UP000000787"/>
    </source>
</evidence>
<reference evidence="1 2" key="1">
    <citation type="journal article" date="2011" name="Stand. Genomic Sci.">
        <title>Complete genome sequence of the filamentous gliding predatory bacterium Herpetosiphon aurantiacus type strain (114-95(T)).</title>
        <authorList>
            <person name="Kiss H."/>
            <person name="Nett M."/>
            <person name="Domin N."/>
            <person name="Martin K."/>
            <person name="Maresca J.A."/>
            <person name="Copeland A."/>
            <person name="Lapidus A."/>
            <person name="Lucas S."/>
            <person name="Berry K.W."/>
            <person name="Glavina Del Rio T."/>
            <person name="Dalin E."/>
            <person name="Tice H."/>
            <person name="Pitluck S."/>
            <person name="Richardson P."/>
            <person name="Bruce D."/>
            <person name="Goodwin L."/>
            <person name="Han C."/>
            <person name="Detter J.C."/>
            <person name="Schmutz J."/>
            <person name="Brettin T."/>
            <person name="Land M."/>
            <person name="Hauser L."/>
            <person name="Kyrpides N.C."/>
            <person name="Ivanova N."/>
            <person name="Goker M."/>
            <person name="Woyke T."/>
            <person name="Klenk H.P."/>
            <person name="Bryant D.A."/>
        </authorList>
    </citation>
    <scope>NUCLEOTIDE SEQUENCE [LARGE SCALE GENOMIC DNA]</scope>
    <source>
        <strain evidence="2">ATCC 23779 / DSM 785 / 114-95</strain>
        <plasmid evidence="1">pHAU01</plasmid>
    </source>
</reference>
<dbReference type="SUPFAM" id="SSF143847">
    <property type="entry name" value="XisI-like"/>
    <property type="match status" value="1"/>
</dbReference>
<dbReference type="BioCyc" id="HAUR316274:GHYA-5241-MONOMER"/>
<dbReference type="CDD" id="cd16382">
    <property type="entry name" value="XisI-like"/>
    <property type="match status" value="1"/>
</dbReference>
<keyword evidence="2" id="KW-1185">Reference proteome</keyword>
<dbReference type="EMBL" id="CP000876">
    <property type="protein sequence ID" value="ABX07806.1"/>
    <property type="molecule type" value="Genomic_DNA"/>
</dbReference>
<protein>
    <submittedName>
        <fullName evidence="1">XisI protein</fullName>
    </submittedName>
</protein>
<sequence length="115" mass="12957">MDSTPTYRMILQAVLTDYHTRTKDADPTLERQLILDPVHDHYMLMAVGWQGPRRIAHCLIHCDLKDGQVWIQTDSTEPGIAEQLVDQGIPKSAIVLAFLAPYKRPYSGFGVEHAA</sequence>
<dbReference type="Gene3D" id="3.30.310.110">
    <property type="entry name" value="XisI-like"/>
    <property type="match status" value="1"/>
</dbReference>
<evidence type="ECO:0000313" key="1">
    <source>
        <dbReference type="EMBL" id="ABX07806.1"/>
    </source>
</evidence>
<dbReference type="InterPro" id="IPR014968">
    <property type="entry name" value="XisI"/>
</dbReference>
<organism evidence="1 2">
    <name type="scientific">Herpetosiphon aurantiacus (strain ATCC 23779 / DSM 785 / 114-95)</name>
    <dbReference type="NCBI Taxonomy" id="316274"/>
    <lineage>
        <taxon>Bacteria</taxon>
        <taxon>Bacillati</taxon>
        <taxon>Chloroflexota</taxon>
        <taxon>Chloroflexia</taxon>
        <taxon>Herpetosiphonales</taxon>
        <taxon>Herpetosiphonaceae</taxon>
        <taxon>Herpetosiphon</taxon>
    </lineage>
</organism>
<name>A9B8Z2_HERA2</name>
<dbReference type="Pfam" id="PF08869">
    <property type="entry name" value="XisI"/>
    <property type="match status" value="1"/>
</dbReference>
<geneLocation type="plasmid" evidence="1 2">
    <name>pHAU01</name>
</geneLocation>